<evidence type="ECO:0000313" key="9">
    <source>
        <dbReference type="Proteomes" id="UP000792457"/>
    </source>
</evidence>
<evidence type="ECO:0000256" key="1">
    <source>
        <dbReference type="ARBA" id="ARBA00004120"/>
    </source>
</evidence>
<keyword evidence="2" id="KW-0963">Cytoplasm</keyword>
<evidence type="ECO:0000313" key="8">
    <source>
        <dbReference type="EMBL" id="KAG8222494.1"/>
    </source>
</evidence>
<keyword evidence="3" id="KW-0970">Cilium biogenesis/degradation</keyword>
<dbReference type="AlphaFoldDB" id="A0A8K0JUI7"/>
<keyword evidence="5" id="KW-0966">Cell projection</keyword>
<proteinExistence type="inferred from homology"/>
<dbReference type="Proteomes" id="UP000792457">
    <property type="component" value="Unassembled WGS sequence"/>
</dbReference>
<dbReference type="GO" id="GO:0060271">
    <property type="term" value="P:cilium assembly"/>
    <property type="evidence" value="ECO:0007669"/>
    <property type="project" value="TreeGrafter"/>
</dbReference>
<dbReference type="Pfam" id="PF07162">
    <property type="entry name" value="B9-C2"/>
    <property type="match status" value="1"/>
</dbReference>
<accession>A0A8K0JUI7</accession>
<dbReference type="PANTHER" id="PTHR12968:SF1">
    <property type="entry name" value="B9 DOMAIN-CONTAINING PROTEIN 1"/>
    <property type="match status" value="1"/>
</dbReference>
<dbReference type="PANTHER" id="PTHR12968">
    <property type="entry name" value="B9 DOMAIN-CONTAINING"/>
    <property type="match status" value="1"/>
</dbReference>
<protein>
    <recommendedName>
        <fullName evidence="7">B9 domain-containing protein 1</fullName>
    </recommendedName>
</protein>
<dbReference type="InterPro" id="IPR010796">
    <property type="entry name" value="C2_B9-type_dom"/>
</dbReference>
<sequence length="212" mass="23923">MEESFVVSITGQIESCEFSRHDELYCKYCFMFGSDWVVTSGLEEGISQVSRKTNDERSLVIWNLPLDISLKSTNPYGWPRLVVCVYGLDAFGNDVVRGYGMCHVPLRLGSHFRRLPMFVPVSASQLQKFTAWLTGRRPEYIDPRILGLGEGRETTRVSSEGYTNVSFNVMRKNMSQLGYQVGPSTEARTVVPMERITSMGVLNGEMANMSLH</sequence>
<dbReference type="GO" id="GO:0036038">
    <property type="term" value="C:MKS complex"/>
    <property type="evidence" value="ECO:0007669"/>
    <property type="project" value="TreeGrafter"/>
</dbReference>
<gene>
    <name evidence="8" type="ORF">J437_LFUL009597</name>
</gene>
<evidence type="ECO:0000256" key="3">
    <source>
        <dbReference type="ARBA" id="ARBA00022794"/>
    </source>
</evidence>
<dbReference type="PROSITE" id="PS51381">
    <property type="entry name" value="C2_B9"/>
    <property type="match status" value="1"/>
</dbReference>
<reference evidence="8" key="2">
    <citation type="submission" date="2017-10" db="EMBL/GenBank/DDBJ databases">
        <title>Ladona fulva Genome sequencing and assembly.</title>
        <authorList>
            <person name="Murali S."/>
            <person name="Richards S."/>
            <person name="Bandaranaike D."/>
            <person name="Bellair M."/>
            <person name="Blankenburg K."/>
            <person name="Chao H."/>
            <person name="Dinh H."/>
            <person name="Doddapaneni H."/>
            <person name="Dugan-Rocha S."/>
            <person name="Elkadiri S."/>
            <person name="Gnanaolivu R."/>
            <person name="Hernandez B."/>
            <person name="Skinner E."/>
            <person name="Javaid M."/>
            <person name="Lee S."/>
            <person name="Li M."/>
            <person name="Ming W."/>
            <person name="Munidasa M."/>
            <person name="Muniz J."/>
            <person name="Nguyen L."/>
            <person name="Hughes D."/>
            <person name="Osuji N."/>
            <person name="Pu L.-L."/>
            <person name="Puazo M."/>
            <person name="Qu C."/>
            <person name="Quiroz J."/>
            <person name="Raj R."/>
            <person name="Weissenberger G."/>
            <person name="Xin Y."/>
            <person name="Zou X."/>
            <person name="Han Y."/>
            <person name="Worley K."/>
            <person name="Muzny D."/>
            <person name="Gibbs R."/>
        </authorList>
    </citation>
    <scope>NUCLEOTIDE SEQUENCE</scope>
    <source>
        <strain evidence="8">Sampled in the wild</strain>
    </source>
</reference>
<dbReference type="OrthoDB" id="431939at2759"/>
<evidence type="ECO:0000256" key="5">
    <source>
        <dbReference type="ARBA" id="ARBA00023273"/>
    </source>
</evidence>
<evidence type="ECO:0000256" key="4">
    <source>
        <dbReference type="ARBA" id="ARBA00023212"/>
    </source>
</evidence>
<dbReference type="EMBL" id="KZ308136">
    <property type="protein sequence ID" value="KAG8222494.1"/>
    <property type="molecule type" value="Genomic_DNA"/>
</dbReference>
<evidence type="ECO:0000256" key="2">
    <source>
        <dbReference type="ARBA" id="ARBA00022490"/>
    </source>
</evidence>
<comment type="caution">
    <text evidence="8">The sequence shown here is derived from an EMBL/GenBank/DDBJ whole genome shotgun (WGS) entry which is preliminary data.</text>
</comment>
<name>A0A8K0JUI7_LADFU</name>
<keyword evidence="9" id="KW-1185">Reference proteome</keyword>
<comment type="subcellular location">
    <subcellularLocation>
        <location evidence="1">Cytoplasm</location>
        <location evidence="1">Cytoskeleton</location>
        <location evidence="1">Cilium basal body</location>
    </subcellularLocation>
</comment>
<keyword evidence="4" id="KW-0206">Cytoskeleton</keyword>
<evidence type="ECO:0000256" key="6">
    <source>
        <dbReference type="ARBA" id="ARBA00038411"/>
    </source>
</evidence>
<comment type="similarity">
    <text evidence="6">Belongs to the B9D family.</text>
</comment>
<organism evidence="8 9">
    <name type="scientific">Ladona fulva</name>
    <name type="common">Scarce chaser dragonfly</name>
    <name type="synonym">Libellula fulva</name>
    <dbReference type="NCBI Taxonomy" id="123851"/>
    <lineage>
        <taxon>Eukaryota</taxon>
        <taxon>Metazoa</taxon>
        <taxon>Ecdysozoa</taxon>
        <taxon>Arthropoda</taxon>
        <taxon>Hexapoda</taxon>
        <taxon>Insecta</taxon>
        <taxon>Pterygota</taxon>
        <taxon>Palaeoptera</taxon>
        <taxon>Odonata</taxon>
        <taxon>Epiprocta</taxon>
        <taxon>Anisoptera</taxon>
        <taxon>Libelluloidea</taxon>
        <taxon>Libellulidae</taxon>
        <taxon>Ladona</taxon>
    </lineage>
</organism>
<evidence type="ECO:0000256" key="7">
    <source>
        <dbReference type="ARBA" id="ARBA00039274"/>
    </source>
</evidence>
<reference evidence="8" key="1">
    <citation type="submission" date="2013-04" db="EMBL/GenBank/DDBJ databases">
        <authorList>
            <person name="Qu J."/>
            <person name="Murali S.C."/>
            <person name="Bandaranaike D."/>
            <person name="Bellair M."/>
            <person name="Blankenburg K."/>
            <person name="Chao H."/>
            <person name="Dinh H."/>
            <person name="Doddapaneni H."/>
            <person name="Downs B."/>
            <person name="Dugan-Rocha S."/>
            <person name="Elkadiri S."/>
            <person name="Gnanaolivu R.D."/>
            <person name="Hernandez B."/>
            <person name="Javaid M."/>
            <person name="Jayaseelan J.C."/>
            <person name="Lee S."/>
            <person name="Li M."/>
            <person name="Ming W."/>
            <person name="Munidasa M."/>
            <person name="Muniz J."/>
            <person name="Nguyen L."/>
            <person name="Ongeri F."/>
            <person name="Osuji N."/>
            <person name="Pu L.-L."/>
            <person name="Puazo M."/>
            <person name="Qu C."/>
            <person name="Quiroz J."/>
            <person name="Raj R."/>
            <person name="Weissenberger G."/>
            <person name="Xin Y."/>
            <person name="Zou X."/>
            <person name="Han Y."/>
            <person name="Richards S."/>
            <person name="Worley K."/>
            <person name="Muzny D."/>
            <person name="Gibbs R."/>
        </authorList>
    </citation>
    <scope>NUCLEOTIDE SEQUENCE</scope>
    <source>
        <strain evidence="8">Sampled in the wild</strain>
    </source>
</reference>